<dbReference type="EMBL" id="JH711575">
    <property type="protein sequence ID" value="EIW84427.1"/>
    <property type="molecule type" value="Genomic_DNA"/>
</dbReference>
<dbReference type="KEGG" id="cput:CONPUDRAFT_163566"/>
<dbReference type="Gene3D" id="3.90.1200.10">
    <property type="match status" value="1"/>
</dbReference>
<gene>
    <name evidence="1" type="ORF">CONPUDRAFT_163566</name>
</gene>
<dbReference type="GeneID" id="19204936"/>
<accession>A0A5M3MZK5</accession>
<proteinExistence type="predicted"/>
<protein>
    <submittedName>
        <fullName evidence="1">Uncharacterized protein</fullName>
    </submittedName>
</protein>
<dbReference type="InterPro" id="IPR011009">
    <property type="entry name" value="Kinase-like_dom_sf"/>
</dbReference>
<dbReference type="AlphaFoldDB" id="A0A5M3MZK5"/>
<name>A0A5M3MZK5_CONPW</name>
<sequence>MAGSVSATDVNNHEPELPDFGLLVLPHQSYHSILPCPPPLPILTGDELANHPWDEDEMTQHGLTIIPGKYGTYTYQAHIFDIRLRRWYTVISPSYPDKTSDGRHAEELDSICEHTYWVDVLQRTGHRARDDFNIAVVKHTCASGGYGAPEAGECICAKSPITYMGSPDAIGCPIYGLRSRSAIPVCANSKSNSSPSSIPDLQFIGIDDITNRRYLAQASELCTWPSSLNRSACPRLESEDVDLVFKQIMLTPLEADWLYREMSLLRHLYLASHSVSPLEKRRTHYPFLPLIACVVDSQDLVRGFLTPYGGKPLHDLPKNSIKAAFFVSVLRGVLTLHQIPDRMIRKMYRASMPDDFPETTKGEPDMVQHGDICARNVLFDASTGDVWLIDAGNMGIDYPGDRLALAEMIRTLREAPGASSEQEGQLMDEMAEMLRGGVSFEEIVRVFEGNLSSG</sequence>
<dbReference type="OrthoDB" id="3248971at2759"/>
<dbReference type="Proteomes" id="UP000053558">
    <property type="component" value="Unassembled WGS sequence"/>
</dbReference>
<organism evidence="1 2">
    <name type="scientific">Coniophora puteana (strain RWD-64-598)</name>
    <name type="common">Brown rot fungus</name>
    <dbReference type="NCBI Taxonomy" id="741705"/>
    <lineage>
        <taxon>Eukaryota</taxon>
        <taxon>Fungi</taxon>
        <taxon>Dikarya</taxon>
        <taxon>Basidiomycota</taxon>
        <taxon>Agaricomycotina</taxon>
        <taxon>Agaricomycetes</taxon>
        <taxon>Agaricomycetidae</taxon>
        <taxon>Boletales</taxon>
        <taxon>Coniophorineae</taxon>
        <taxon>Coniophoraceae</taxon>
        <taxon>Coniophora</taxon>
    </lineage>
</organism>
<evidence type="ECO:0000313" key="1">
    <source>
        <dbReference type="EMBL" id="EIW84427.1"/>
    </source>
</evidence>
<comment type="caution">
    <text evidence="1">The sequence shown here is derived from an EMBL/GenBank/DDBJ whole genome shotgun (WGS) entry which is preliminary data.</text>
</comment>
<dbReference type="RefSeq" id="XP_007766131.1">
    <property type="nucleotide sequence ID" value="XM_007767941.1"/>
</dbReference>
<dbReference type="SUPFAM" id="SSF56112">
    <property type="entry name" value="Protein kinase-like (PK-like)"/>
    <property type="match status" value="1"/>
</dbReference>
<evidence type="ECO:0000313" key="2">
    <source>
        <dbReference type="Proteomes" id="UP000053558"/>
    </source>
</evidence>
<reference evidence="2" key="1">
    <citation type="journal article" date="2012" name="Science">
        <title>The Paleozoic origin of enzymatic lignin decomposition reconstructed from 31 fungal genomes.</title>
        <authorList>
            <person name="Floudas D."/>
            <person name="Binder M."/>
            <person name="Riley R."/>
            <person name="Barry K."/>
            <person name="Blanchette R.A."/>
            <person name="Henrissat B."/>
            <person name="Martinez A.T."/>
            <person name="Otillar R."/>
            <person name="Spatafora J.W."/>
            <person name="Yadav J.S."/>
            <person name="Aerts A."/>
            <person name="Benoit I."/>
            <person name="Boyd A."/>
            <person name="Carlson A."/>
            <person name="Copeland A."/>
            <person name="Coutinho P.M."/>
            <person name="de Vries R.P."/>
            <person name="Ferreira P."/>
            <person name="Findley K."/>
            <person name="Foster B."/>
            <person name="Gaskell J."/>
            <person name="Glotzer D."/>
            <person name="Gorecki P."/>
            <person name="Heitman J."/>
            <person name="Hesse C."/>
            <person name="Hori C."/>
            <person name="Igarashi K."/>
            <person name="Jurgens J.A."/>
            <person name="Kallen N."/>
            <person name="Kersten P."/>
            <person name="Kohler A."/>
            <person name="Kuees U."/>
            <person name="Kumar T.K.A."/>
            <person name="Kuo A."/>
            <person name="LaButti K."/>
            <person name="Larrondo L.F."/>
            <person name="Lindquist E."/>
            <person name="Ling A."/>
            <person name="Lombard V."/>
            <person name="Lucas S."/>
            <person name="Lundell T."/>
            <person name="Martin R."/>
            <person name="McLaughlin D.J."/>
            <person name="Morgenstern I."/>
            <person name="Morin E."/>
            <person name="Murat C."/>
            <person name="Nagy L.G."/>
            <person name="Nolan M."/>
            <person name="Ohm R.A."/>
            <person name="Patyshakuliyeva A."/>
            <person name="Rokas A."/>
            <person name="Ruiz-Duenas F.J."/>
            <person name="Sabat G."/>
            <person name="Salamov A."/>
            <person name="Samejima M."/>
            <person name="Schmutz J."/>
            <person name="Slot J.C."/>
            <person name="St John F."/>
            <person name="Stenlid J."/>
            <person name="Sun H."/>
            <person name="Sun S."/>
            <person name="Syed K."/>
            <person name="Tsang A."/>
            <person name="Wiebenga A."/>
            <person name="Young D."/>
            <person name="Pisabarro A."/>
            <person name="Eastwood D.C."/>
            <person name="Martin F."/>
            <person name="Cullen D."/>
            <person name="Grigoriev I.V."/>
            <person name="Hibbett D.S."/>
        </authorList>
    </citation>
    <scope>NUCLEOTIDE SEQUENCE [LARGE SCALE GENOMIC DNA]</scope>
    <source>
        <strain evidence="2">RWD-64-598 SS2</strain>
    </source>
</reference>
<keyword evidence="2" id="KW-1185">Reference proteome</keyword>